<keyword evidence="1" id="KW-0472">Membrane</keyword>
<protein>
    <submittedName>
        <fullName evidence="2">Uncharacterized protein</fullName>
    </submittedName>
</protein>
<evidence type="ECO:0000313" key="3">
    <source>
        <dbReference type="Proteomes" id="UP000315724"/>
    </source>
</evidence>
<proteinExistence type="predicted"/>
<name>A0A517QPM0_9PLAN</name>
<accession>A0A517QPM0</accession>
<reference evidence="2 3" key="1">
    <citation type="submission" date="2019-02" db="EMBL/GenBank/DDBJ databases">
        <title>Deep-cultivation of Planctomycetes and their phenomic and genomic characterization uncovers novel biology.</title>
        <authorList>
            <person name="Wiegand S."/>
            <person name="Jogler M."/>
            <person name="Boedeker C."/>
            <person name="Pinto D."/>
            <person name="Vollmers J."/>
            <person name="Rivas-Marin E."/>
            <person name="Kohn T."/>
            <person name="Peeters S.H."/>
            <person name="Heuer A."/>
            <person name="Rast P."/>
            <person name="Oberbeckmann S."/>
            <person name="Bunk B."/>
            <person name="Jeske O."/>
            <person name="Meyerdierks A."/>
            <person name="Storesund J.E."/>
            <person name="Kallscheuer N."/>
            <person name="Luecker S."/>
            <person name="Lage O.M."/>
            <person name="Pohl T."/>
            <person name="Merkel B.J."/>
            <person name="Hornburger P."/>
            <person name="Mueller R.-W."/>
            <person name="Bruemmer F."/>
            <person name="Labrenz M."/>
            <person name="Spormann A.M."/>
            <person name="Op den Camp H."/>
            <person name="Overmann J."/>
            <person name="Amann R."/>
            <person name="Jetten M.S.M."/>
            <person name="Mascher T."/>
            <person name="Medema M.H."/>
            <person name="Devos D.P."/>
            <person name="Kaster A.-K."/>
            <person name="Ovreas L."/>
            <person name="Rohde M."/>
            <person name="Galperin M.Y."/>
            <person name="Jogler C."/>
        </authorList>
    </citation>
    <scope>NUCLEOTIDE SEQUENCE [LARGE SCALE GENOMIC DNA]</scope>
    <source>
        <strain evidence="2 3">Mal48</strain>
    </source>
</reference>
<keyword evidence="1" id="KW-0812">Transmembrane</keyword>
<dbReference type="AlphaFoldDB" id="A0A517QPM0"/>
<keyword evidence="1" id="KW-1133">Transmembrane helix</keyword>
<evidence type="ECO:0000313" key="2">
    <source>
        <dbReference type="EMBL" id="QDT33573.1"/>
    </source>
</evidence>
<sequence>MNKNIPKNSNVQIGMAVGLLVACAMTLLSVVFGLEPEVVLFRAFLGGGGATVLFIGMSSMVSLVFEDEDEF</sequence>
<dbReference type="EMBL" id="CP036267">
    <property type="protein sequence ID" value="QDT33573.1"/>
    <property type="molecule type" value="Genomic_DNA"/>
</dbReference>
<gene>
    <name evidence="2" type="ORF">Mal48_28260</name>
</gene>
<evidence type="ECO:0000256" key="1">
    <source>
        <dbReference type="SAM" id="Phobius"/>
    </source>
</evidence>
<dbReference type="RefSeq" id="WP_145200056.1">
    <property type="nucleotide sequence ID" value="NZ_CP036267.1"/>
</dbReference>
<dbReference type="Proteomes" id="UP000315724">
    <property type="component" value="Chromosome"/>
</dbReference>
<organism evidence="2 3">
    <name type="scientific">Thalassoglobus polymorphus</name>
    <dbReference type="NCBI Taxonomy" id="2527994"/>
    <lineage>
        <taxon>Bacteria</taxon>
        <taxon>Pseudomonadati</taxon>
        <taxon>Planctomycetota</taxon>
        <taxon>Planctomycetia</taxon>
        <taxon>Planctomycetales</taxon>
        <taxon>Planctomycetaceae</taxon>
        <taxon>Thalassoglobus</taxon>
    </lineage>
</organism>
<keyword evidence="3" id="KW-1185">Reference proteome</keyword>
<dbReference type="KEGG" id="tpol:Mal48_28260"/>
<dbReference type="PROSITE" id="PS51257">
    <property type="entry name" value="PROKAR_LIPOPROTEIN"/>
    <property type="match status" value="1"/>
</dbReference>
<feature type="transmembrane region" description="Helical" evidence="1">
    <location>
        <begin position="43"/>
        <end position="65"/>
    </location>
</feature>